<feature type="compositionally biased region" description="Basic and acidic residues" evidence="1">
    <location>
        <begin position="69"/>
        <end position="78"/>
    </location>
</feature>
<dbReference type="EMBL" id="OZ035824">
    <property type="protein sequence ID" value="CAL1592278.1"/>
    <property type="molecule type" value="Genomic_DNA"/>
</dbReference>
<dbReference type="Proteomes" id="UP001497482">
    <property type="component" value="Chromosome 2"/>
</dbReference>
<name>A0AAV2KU68_KNICA</name>
<protein>
    <submittedName>
        <fullName evidence="2">Uncharacterized protein</fullName>
    </submittedName>
</protein>
<gene>
    <name evidence="2" type="ORF">KC01_LOCUS21552</name>
</gene>
<organism evidence="2 3">
    <name type="scientific">Knipowitschia caucasica</name>
    <name type="common">Caucasian dwarf goby</name>
    <name type="synonym">Pomatoschistus caucasicus</name>
    <dbReference type="NCBI Taxonomy" id="637954"/>
    <lineage>
        <taxon>Eukaryota</taxon>
        <taxon>Metazoa</taxon>
        <taxon>Chordata</taxon>
        <taxon>Craniata</taxon>
        <taxon>Vertebrata</taxon>
        <taxon>Euteleostomi</taxon>
        <taxon>Actinopterygii</taxon>
        <taxon>Neopterygii</taxon>
        <taxon>Teleostei</taxon>
        <taxon>Neoteleostei</taxon>
        <taxon>Acanthomorphata</taxon>
        <taxon>Gobiaria</taxon>
        <taxon>Gobiiformes</taxon>
        <taxon>Gobioidei</taxon>
        <taxon>Gobiidae</taxon>
        <taxon>Gobiinae</taxon>
        <taxon>Knipowitschia</taxon>
    </lineage>
</organism>
<accession>A0AAV2KU68</accession>
<evidence type="ECO:0000313" key="2">
    <source>
        <dbReference type="EMBL" id="CAL1592278.1"/>
    </source>
</evidence>
<evidence type="ECO:0000256" key="1">
    <source>
        <dbReference type="SAM" id="MobiDB-lite"/>
    </source>
</evidence>
<feature type="compositionally biased region" description="Basic and acidic residues" evidence="1">
    <location>
        <begin position="46"/>
        <end position="55"/>
    </location>
</feature>
<feature type="region of interest" description="Disordered" evidence="1">
    <location>
        <begin position="1"/>
        <end position="147"/>
    </location>
</feature>
<feature type="compositionally biased region" description="Basic and acidic residues" evidence="1">
    <location>
        <begin position="132"/>
        <end position="146"/>
    </location>
</feature>
<reference evidence="2 3" key="1">
    <citation type="submission" date="2024-04" db="EMBL/GenBank/DDBJ databases">
        <authorList>
            <person name="Waldvogel A.-M."/>
            <person name="Schoenle A."/>
        </authorList>
    </citation>
    <scope>NUCLEOTIDE SEQUENCE [LARGE SCALE GENOMIC DNA]</scope>
</reference>
<keyword evidence="3" id="KW-1185">Reference proteome</keyword>
<sequence length="161" mass="18058">MHGLPCASLGSCFDDPSVEEQPDATVPDSPAEPTEPAIVSQPKPVESPKHQEPRNGTDCNGNGQVQEGRLSEPNHDAESEWSVSLSVHSEEEESEQHSDEEPSYPQIPRPSIIRSTEGEDADLQEVWGPWWERSDSGETEDPADRSRWRRKNRIKRQAFFA</sequence>
<proteinExistence type="predicted"/>
<evidence type="ECO:0000313" key="3">
    <source>
        <dbReference type="Proteomes" id="UP001497482"/>
    </source>
</evidence>
<dbReference type="AlphaFoldDB" id="A0AAV2KU68"/>